<gene>
    <name evidence="2" type="ORF">GWI33_019416</name>
</gene>
<feature type="region of interest" description="Disordered" evidence="1">
    <location>
        <begin position="52"/>
        <end position="83"/>
    </location>
</feature>
<name>A0A834M1E3_RHYFE</name>
<feature type="compositionally biased region" description="Basic and acidic residues" evidence="1">
    <location>
        <begin position="60"/>
        <end position="83"/>
    </location>
</feature>
<dbReference type="AlphaFoldDB" id="A0A834M1E3"/>
<comment type="caution">
    <text evidence="2">The sequence shown here is derived from an EMBL/GenBank/DDBJ whole genome shotgun (WGS) entry which is preliminary data.</text>
</comment>
<dbReference type="EMBL" id="JAACXV010014434">
    <property type="protein sequence ID" value="KAF7267343.1"/>
    <property type="molecule type" value="Genomic_DNA"/>
</dbReference>
<reference evidence="2" key="1">
    <citation type="submission" date="2020-08" db="EMBL/GenBank/DDBJ databases">
        <title>Genome sequencing and assembly of the red palm weevil Rhynchophorus ferrugineus.</title>
        <authorList>
            <person name="Dias G.B."/>
            <person name="Bergman C.M."/>
            <person name="Manee M."/>
        </authorList>
    </citation>
    <scope>NUCLEOTIDE SEQUENCE</scope>
    <source>
        <strain evidence="2">AA-2017</strain>
        <tissue evidence="2">Whole larva</tissue>
    </source>
</reference>
<proteinExistence type="predicted"/>
<accession>A0A834M1E3</accession>
<evidence type="ECO:0000313" key="3">
    <source>
        <dbReference type="Proteomes" id="UP000625711"/>
    </source>
</evidence>
<protein>
    <submittedName>
        <fullName evidence="2">Uncharacterized protein</fullName>
    </submittedName>
</protein>
<organism evidence="2 3">
    <name type="scientific">Rhynchophorus ferrugineus</name>
    <name type="common">Red palm weevil</name>
    <name type="synonym">Curculio ferrugineus</name>
    <dbReference type="NCBI Taxonomy" id="354439"/>
    <lineage>
        <taxon>Eukaryota</taxon>
        <taxon>Metazoa</taxon>
        <taxon>Ecdysozoa</taxon>
        <taxon>Arthropoda</taxon>
        <taxon>Hexapoda</taxon>
        <taxon>Insecta</taxon>
        <taxon>Pterygota</taxon>
        <taxon>Neoptera</taxon>
        <taxon>Endopterygota</taxon>
        <taxon>Coleoptera</taxon>
        <taxon>Polyphaga</taxon>
        <taxon>Cucujiformia</taxon>
        <taxon>Curculionidae</taxon>
        <taxon>Dryophthorinae</taxon>
        <taxon>Rhynchophorus</taxon>
    </lineage>
</organism>
<evidence type="ECO:0000313" key="2">
    <source>
        <dbReference type="EMBL" id="KAF7267343.1"/>
    </source>
</evidence>
<evidence type="ECO:0000256" key="1">
    <source>
        <dbReference type="SAM" id="MobiDB-lite"/>
    </source>
</evidence>
<keyword evidence="3" id="KW-1185">Reference proteome</keyword>
<dbReference type="Proteomes" id="UP000625711">
    <property type="component" value="Unassembled WGS sequence"/>
</dbReference>
<sequence>MTNPWTDRFKERDRNLKRETIKLKSKSDGHIHILRQDKPRTSRKVLLLAVGPLGTSPKAPRVDGSNKKLRQVPKDGRGEEWKKARQIKGKDYAEARVAVYELRGRYPEGTVAEVKECGGTGNRKTNCAVFSTGSDSDTSSVQR</sequence>